<name>A0A183G2Z4_HELPZ</name>
<reference evidence="4" key="2">
    <citation type="submission" date="2019-09" db="UniProtKB">
        <authorList>
            <consortium name="WormBaseParasite"/>
        </authorList>
    </citation>
    <scope>IDENTIFICATION</scope>
</reference>
<organism evidence="3 4">
    <name type="scientific">Heligmosomoides polygyrus</name>
    <name type="common">Parasitic roundworm</name>
    <dbReference type="NCBI Taxonomy" id="6339"/>
    <lineage>
        <taxon>Eukaryota</taxon>
        <taxon>Metazoa</taxon>
        <taxon>Ecdysozoa</taxon>
        <taxon>Nematoda</taxon>
        <taxon>Chromadorea</taxon>
        <taxon>Rhabditida</taxon>
        <taxon>Rhabditina</taxon>
        <taxon>Rhabditomorpha</taxon>
        <taxon>Strongyloidea</taxon>
        <taxon>Heligmosomidae</taxon>
        <taxon>Heligmosomoides</taxon>
    </lineage>
</organism>
<feature type="compositionally biased region" description="Low complexity" evidence="1">
    <location>
        <begin position="1"/>
        <end position="18"/>
    </location>
</feature>
<proteinExistence type="predicted"/>
<gene>
    <name evidence="2" type="ORF">HPBE_LOCUS15728</name>
</gene>
<dbReference type="WBParaSite" id="HPBE_0001572901-mRNA-1">
    <property type="protein sequence ID" value="HPBE_0001572901-mRNA-1"/>
    <property type="gene ID" value="HPBE_0001572901"/>
</dbReference>
<reference evidence="2 3" key="1">
    <citation type="submission" date="2018-11" db="EMBL/GenBank/DDBJ databases">
        <authorList>
            <consortium name="Pathogen Informatics"/>
        </authorList>
    </citation>
    <scope>NUCLEOTIDE SEQUENCE [LARGE SCALE GENOMIC DNA]</scope>
</reference>
<dbReference type="EMBL" id="UZAH01029012">
    <property type="protein sequence ID" value="VDP03725.1"/>
    <property type="molecule type" value="Genomic_DNA"/>
</dbReference>
<evidence type="ECO:0000313" key="2">
    <source>
        <dbReference type="EMBL" id="VDP03725.1"/>
    </source>
</evidence>
<accession>A0A183G2Z4</accession>
<keyword evidence="3" id="KW-1185">Reference proteome</keyword>
<feature type="compositionally biased region" description="Basic residues" evidence="1">
    <location>
        <begin position="24"/>
        <end position="41"/>
    </location>
</feature>
<evidence type="ECO:0000313" key="3">
    <source>
        <dbReference type="Proteomes" id="UP000050761"/>
    </source>
</evidence>
<accession>A0A3P8BAC5</accession>
<dbReference type="AlphaFoldDB" id="A0A183G2Z4"/>
<sequence length="78" mass="8722">MTATTTTSTTSTISIGGSDDVMKRKGRGRRARRRGRDHHRQMGANGRKWPNRFGTRWNPEEAGHDEDLGEGNEQTDAP</sequence>
<feature type="region of interest" description="Disordered" evidence="1">
    <location>
        <begin position="1"/>
        <end position="78"/>
    </location>
</feature>
<dbReference type="Proteomes" id="UP000050761">
    <property type="component" value="Unassembled WGS sequence"/>
</dbReference>
<evidence type="ECO:0000256" key="1">
    <source>
        <dbReference type="SAM" id="MobiDB-lite"/>
    </source>
</evidence>
<evidence type="ECO:0000313" key="4">
    <source>
        <dbReference type="WBParaSite" id="HPBE_0001572901-mRNA-1"/>
    </source>
</evidence>
<protein>
    <submittedName>
        <fullName evidence="2 4">Uncharacterized protein</fullName>
    </submittedName>
</protein>